<evidence type="ECO:0000256" key="3">
    <source>
        <dbReference type="ARBA" id="ARBA00020104"/>
    </source>
</evidence>
<evidence type="ECO:0000256" key="14">
    <source>
        <dbReference type="SAM" id="SignalP"/>
    </source>
</evidence>
<proteinExistence type="predicted"/>
<evidence type="ECO:0000259" key="15">
    <source>
        <dbReference type="PROSITE" id="PS50923"/>
    </source>
</evidence>
<name>A0AAV9S462_9TELE</name>
<protein>
    <recommendedName>
        <fullName evidence="3">Beta-2-glycoprotein 1</fullName>
    </recommendedName>
    <alternativeName>
        <fullName evidence="11">Apolipoprotein H</fullName>
    </alternativeName>
    <alternativeName>
        <fullName evidence="12">Beta-2-glycoprotein I</fullName>
    </alternativeName>
</protein>
<evidence type="ECO:0000256" key="8">
    <source>
        <dbReference type="ARBA" id="ARBA00022737"/>
    </source>
</evidence>
<dbReference type="GO" id="GO:0008201">
    <property type="term" value="F:heparin binding"/>
    <property type="evidence" value="ECO:0007669"/>
    <property type="project" value="UniProtKB-KW"/>
</dbReference>
<feature type="signal peptide" evidence="14">
    <location>
        <begin position="1"/>
        <end position="18"/>
    </location>
</feature>
<evidence type="ECO:0000313" key="16">
    <source>
        <dbReference type="EMBL" id="KAK5615997.1"/>
    </source>
</evidence>
<evidence type="ECO:0000256" key="13">
    <source>
        <dbReference type="PROSITE-ProRule" id="PRU00302"/>
    </source>
</evidence>
<comment type="function">
    <text evidence="1">Binds to various kinds of negatively charged substances such as heparin, phospholipids, and dextran sulfate. May prevent activation of the intrinsic blood coagulation cascade by binding to phospholipids on the surface of damaged cells.</text>
</comment>
<dbReference type="Proteomes" id="UP001311232">
    <property type="component" value="Unassembled WGS sequence"/>
</dbReference>
<sequence>MERLFLLCSGLLVTTVTSQHNVCSRPELQGNIEMTGIQRFFSPGVELALSCKQGYTPVSGPRKIVCTMNGVWTNTKFNCIPKRCPHPELITNGELFYENTVYQSTINYTCHEGYTMTGSSSAVCQASGTWSTPAPECIPVSCGHAPVPVYGMVIYNKAVRGNTTNFGLTAIYVCNPPYALFGNQLAECTASGTWTKAPECRVVTCPPPQDIERGYMSTNEKREFFYKEKVKYDCQSPYVLEGPMETVCLENGNWSEKPSCKGPCSVEIKRGRILHKGKKMWIQDFQPNRVLHQEIVSVYCMNKAMKCGYAVPTQCIDGTLKIPECFEEPSGIEFTLKSNSLPSEIEQC</sequence>
<dbReference type="InterPro" id="IPR015104">
    <property type="entry name" value="Sushi_2"/>
</dbReference>
<comment type="subcellular location">
    <subcellularLocation>
        <location evidence="2">Secreted</location>
    </subcellularLocation>
</comment>
<feature type="domain" description="Sushi" evidence="15">
    <location>
        <begin position="21"/>
        <end position="81"/>
    </location>
</feature>
<dbReference type="InterPro" id="IPR050350">
    <property type="entry name" value="Compl-Cell_Adhes-Reg"/>
</dbReference>
<evidence type="ECO:0000256" key="6">
    <source>
        <dbReference type="ARBA" id="ARBA00022674"/>
    </source>
</evidence>
<evidence type="ECO:0000256" key="7">
    <source>
        <dbReference type="ARBA" id="ARBA00022729"/>
    </source>
</evidence>
<dbReference type="InterPro" id="IPR000436">
    <property type="entry name" value="Sushi_SCR_CCP_dom"/>
</dbReference>
<keyword evidence="6" id="KW-0358">Heparin-binding</keyword>
<gene>
    <name evidence="16" type="ORF">CRENBAI_019016</name>
</gene>
<feature type="disulfide bond" evidence="13">
    <location>
        <begin position="23"/>
        <end position="66"/>
    </location>
</feature>
<feature type="domain" description="Sushi" evidence="15">
    <location>
        <begin position="82"/>
        <end position="139"/>
    </location>
</feature>
<comment type="caution">
    <text evidence="13">Lacks conserved residue(s) required for the propagation of feature annotation.</text>
</comment>
<evidence type="ECO:0000313" key="17">
    <source>
        <dbReference type="Proteomes" id="UP001311232"/>
    </source>
</evidence>
<dbReference type="EMBL" id="JAHHUM010000912">
    <property type="protein sequence ID" value="KAK5615997.1"/>
    <property type="molecule type" value="Genomic_DNA"/>
</dbReference>
<keyword evidence="4" id="KW-0964">Secreted</keyword>
<feature type="disulfide bond" evidence="13">
    <location>
        <begin position="205"/>
        <end position="248"/>
    </location>
</feature>
<feature type="domain" description="Sushi" evidence="15">
    <location>
        <begin position="140"/>
        <end position="202"/>
    </location>
</feature>
<dbReference type="PROSITE" id="PS50923">
    <property type="entry name" value="SUSHI"/>
    <property type="match status" value="4"/>
</dbReference>
<reference evidence="16 17" key="1">
    <citation type="submission" date="2021-06" db="EMBL/GenBank/DDBJ databases">
        <authorList>
            <person name="Palmer J.M."/>
        </authorList>
    </citation>
    <scope>NUCLEOTIDE SEQUENCE [LARGE SCALE GENOMIC DNA]</scope>
    <source>
        <strain evidence="16 17">MEX-2019</strain>
        <tissue evidence="16">Muscle</tissue>
    </source>
</reference>
<keyword evidence="5 13" id="KW-0768">Sushi</keyword>
<feature type="disulfide bond" evidence="13">
    <location>
        <begin position="110"/>
        <end position="137"/>
    </location>
</feature>
<feature type="chain" id="PRO_5043451853" description="Beta-2-glycoprotein 1" evidence="14">
    <location>
        <begin position="19"/>
        <end position="348"/>
    </location>
</feature>
<keyword evidence="10" id="KW-0325">Glycoprotein</keyword>
<dbReference type="SMART" id="SM00032">
    <property type="entry name" value="CCP"/>
    <property type="match status" value="4"/>
</dbReference>
<organism evidence="16 17">
    <name type="scientific">Crenichthys baileyi</name>
    <name type="common">White River springfish</name>
    <dbReference type="NCBI Taxonomy" id="28760"/>
    <lineage>
        <taxon>Eukaryota</taxon>
        <taxon>Metazoa</taxon>
        <taxon>Chordata</taxon>
        <taxon>Craniata</taxon>
        <taxon>Vertebrata</taxon>
        <taxon>Euteleostomi</taxon>
        <taxon>Actinopterygii</taxon>
        <taxon>Neopterygii</taxon>
        <taxon>Teleostei</taxon>
        <taxon>Neoteleostei</taxon>
        <taxon>Acanthomorphata</taxon>
        <taxon>Ovalentaria</taxon>
        <taxon>Atherinomorphae</taxon>
        <taxon>Cyprinodontiformes</taxon>
        <taxon>Goodeidae</taxon>
        <taxon>Crenichthys</taxon>
    </lineage>
</organism>
<evidence type="ECO:0000256" key="12">
    <source>
        <dbReference type="ARBA" id="ARBA00033414"/>
    </source>
</evidence>
<keyword evidence="9 13" id="KW-1015">Disulfide bond</keyword>
<keyword evidence="17" id="KW-1185">Reference proteome</keyword>
<evidence type="ECO:0000256" key="5">
    <source>
        <dbReference type="ARBA" id="ARBA00022659"/>
    </source>
</evidence>
<dbReference type="GO" id="GO:0005576">
    <property type="term" value="C:extracellular region"/>
    <property type="evidence" value="ECO:0007669"/>
    <property type="project" value="UniProtKB-SubCell"/>
</dbReference>
<evidence type="ECO:0000256" key="9">
    <source>
        <dbReference type="ARBA" id="ARBA00023157"/>
    </source>
</evidence>
<keyword evidence="7 14" id="KW-0732">Signal</keyword>
<dbReference type="CDD" id="cd00033">
    <property type="entry name" value="CCP"/>
    <property type="match status" value="4"/>
</dbReference>
<dbReference type="Pfam" id="PF00084">
    <property type="entry name" value="Sushi"/>
    <property type="match status" value="4"/>
</dbReference>
<dbReference type="FunFam" id="2.10.70.10:FF:000014">
    <property type="entry name" value="Membrane cofactor protein"/>
    <property type="match status" value="1"/>
</dbReference>
<evidence type="ECO:0000256" key="2">
    <source>
        <dbReference type="ARBA" id="ARBA00004613"/>
    </source>
</evidence>
<dbReference type="PANTHER" id="PTHR19325:SF573">
    <property type="entry name" value="MEMBRANE COFACTOR PROTEIN"/>
    <property type="match status" value="1"/>
</dbReference>
<keyword evidence="8" id="KW-0677">Repeat</keyword>
<dbReference type="AlphaFoldDB" id="A0AAV9S462"/>
<dbReference type="SUPFAM" id="SSF57535">
    <property type="entry name" value="Complement control module/SCR domain"/>
    <property type="match status" value="5"/>
</dbReference>
<feature type="domain" description="Sushi" evidence="15">
    <location>
        <begin position="203"/>
        <end position="262"/>
    </location>
</feature>
<comment type="caution">
    <text evidence="16">The sequence shown here is derived from an EMBL/GenBank/DDBJ whole genome shotgun (WGS) entry which is preliminary data.</text>
</comment>
<evidence type="ECO:0000256" key="1">
    <source>
        <dbReference type="ARBA" id="ARBA00003651"/>
    </source>
</evidence>
<dbReference type="InterPro" id="IPR035976">
    <property type="entry name" value="Sushi/SCR/CCP_sf"/>
</dbReference>
<evidence type="ECO:0000256" key="11">
    <source>
        <dbReference type="ARBA" id="ARBA00029855"/>
    </source>
</evidence>
<evidence type="ECO:0000256" key="4">
    <source>
        <dbReference type="ARBA" id="ARBA00022525"/>
    </source>
</evidence>
<evidence type="ECO:0000256" key="10">
    <source>
        <dbReference type="ARBA" id="ARBA00023180"/>
    </source>
</evidence>
<dbReference type="Gene3D" id="2.10.70.10">
    <property type="entry name" value="Complement Module, domain 1"/>
    <property type="match status" value="5"/>
</dbReference>
<dbReference type="PANTHER" id="PTHR19325">
    <property type="entry name" value="COMPLEMENT COMPONENT-RELATED SUSHI DOMAIN-CONTAINING"/>
    <property type="match status" value="1"/>
</dbReference>
<accession>A0AAV9S462</accession>
<dbReference type="Pfam" id="PF09014">
    <property type="entry name" value="Sushi_2"/>
    <property type="match status" value="1"/>
</dbReference>